<dbReference type="EnsemblPlants" id="OPUNC03G21300.1">
    <property type="protein sequence ID" value="OPUNC03G21300.1"/>
    <property type="gene ID" value="OPUNC03G21300"/>
</dbReference>
<proteinExistence type="predicted"/>
<dbReference type="Gramene" id="OPUNC03G21300.1">
    <property type="protein sequence ID" value="OPUNC03G21300.1"/>
    <property type="gene ID" value="OPUNC03G21300"/>
</dbReference>
<protein>
    <recommendedName>
        <fullName evidence="4">DUF834 domain-containing protein</fullName>
    </recommendedName>
</protein>
<evidence type="ECO:0000256" key="1">
    <source>
        <dbReference type="SAM" id="MobiDB-lite"/>
    </source>
</evidence>
<reference evidence="2" key="1">
    <citation type="submission" date="2015-04" db="UniProtKB">
        <authorList>
            <consortium name="EnsemblPlants"/>
        </authorList>
    </citation>
    <scope>IDENTIFICATION</scope>
</reference>
<feature type="compositionally biased region" description="Polar residues" evidence="1">
    <location>
        <begin position="53"/>
        <end position="64"/>
    </location>
</feature>
<feature type="region of interest" description="Disordered" evidence="1">
    <location>
        <begin position="36"/>
        <end position="88"/>
    </location>
</feature>
<name>A0A0E0KFG9_ORYPU</name>
<feature type="region of interest" description="Disordered" evidence="1">
    <location>
        <begin position="1"/>
        <end position="21"/>
    </location>
</feature>
<accession>A0A0E0KFG9</accession>
<feature type="compositionally biased region" description="Basic and acidic residues" evidence="1">
    <location>
        <begin position="66"/>
        <end position="76"/>
    </location>
</feature>
<dbReference type="HOGENOM" id="CLU_2240969_0_0_1"/>
<reference evidence="2" key="2">
    <citation type="submission" date="2018-05" db="EMBL/GenBank/DDBJ databases">
        <title>OpunRS2 (Oryza punctata Reference Sequence Version 2).</title>
        <authorList>
            <person name="Zhang J."/>
            <person name="Kudrna D."/>
            <person name="Lee S."/>
            <person name="Talag J."/>
            <person name="Welchert J."/>
            <person name="Wing R.A."/>
        </authorList>
    </citation>
    <scope>NUCLEOTIDE SEQUENCE [LARGE SCALE GENOMIC DNA]</scope>
</reference>
<dbReference type="AlphaFoldDB" id="A0A0E0KFG9"/>
<evidence type="ECO:0000313" key="3">
    <source>
        <dbReference type="Proteomes" id="UP000026962"/>
    </source>
</evidence>
<evidence type="ECO:0000313" key="2">
    <source>
        <dbReference type="EnsemblPlants" id="OPUNC03G21300.1"/>
    </source>
</evidence>
<dbReference type="Proteomes" id="UP000026962">
    <property type="component" value="Chromosome 3"/>
</dbReference>
<keyword evidence="3" id="KW-1185">Reference proteome</keyword>
<organism evidence="2">
    <name type="scientific">Oryza punctata</name>
    <name type="common">Red rice</name>
    <dbReference type="NCBI Taxonomy" id="4537"/>
    <lineage>
        <taxon>Eukaryota</taxon>
        <taxon>Viridiplantae</taxon>
        <taxon>Streptophyta</taxon>
        <taxon>Embryophyta</taxon>
        <taxon>Tracheophyta</taxon>
        <taxon>Spermatophyta</taxon>
        <taxon>Magnoliopsida</taxon>
        <taxon>Liliopsida</taxon>
        <taxon>Poales</taxon>
        <taxon>Poaceae</taxon>
        <taxon>BOP clade</taxon>
        <taxon>Oryzoideae</taxon>
        <taxon>Oryzeae</taxon>
        <taxon>Oryzinae</taxon>
        <taxon>Oryza</taxon>
    </lineage>
</organism>
<sequence>MTHSFFPAAGDGVEDDGEARNEEYGRAMLLGGEVKLGVATSSDTRRTRLLPTSAKSTATGQPLSPDSDRVEGEKKNRGSLASAEYSSGATAEVNNVVGDFDITEV</sequence>
<evidence type="ECO:0008006" key="4">
    <source>
        <dbReference type="Google" id="ProtNLM"/>
    </source>
</evidence>